<reference evidence="1" key="1">
    <citation type="submission" date="2020-10" db="EMBL/GenBank/DDBJ databases">
        <authorList>
            <person name="Gilroy R."/>
        </authorList>
    </citation>
    <scope>NUCLEOTIDE SEQUENCE</scope>
    <source>
        <strain evidence="1">ChiSjej5B23-6657</strain>
    </source>
</reference>
<dbReference type="AlphaFoldDB" id="A0A9D1JAX9"/>
<evidence type="ECO:0000313" key="2">
    <source>
        <dbReference type="Proteomes" id="UP000823912"/>
    </source>
</evidence>
<organism evidence="1 2">
    <name type="scientific">Candidatus Pullilachnospira gallistercoris</name>
    <dbReference type="NCBI Taxonomy" id="2840911"/>
    <lineage>
        <taxon>Bacteria</taxon>
        <taxon>Bacillati</taxon>
        <taxon>Bacillota</taxon>
        <taxon>Clostridia</taxon>
        <taxon>Lachnospirales</taxon>
        <taxon>Lachnospiraceae</taxon>
        <taxon>Lachnospiraceae incertae sedis</taxon>
        <taxon>Candidatus Pullilachnospira</taxon>
    </lineage>
</organism>
<name>A0A9D1JAX9_9FIRM</name>
<evidence type="ECO:0000313" key="1">
    <source>
        <dbReference type="EMBL" id="HIR70940.1"/>
    </source>
</evidence>
<gene>
    <name evidence="1" type="ORF">IAA55_06640</name>
</gene>
<proteinExistence type="predicted"/>
<comment type="caution">
    <text evidence="1">The sequence shown here is derived from an EMBL/GenBank/DDBJ whole genome shotgun (WGS) entry which is preliminary data.</text>
</comment>
<sequence length="52" mass="5859">MYLYLAACLPEAGGLFPEVRGRLLFMWEHHVVRLADAVNGKIYGVGLELLKK</sequence>
<dbReference type="Proteomes" id="UP000823912">
    <property type="component" value="Unassembled WGS sequence"/>
</dbReference>
<protein>
    <submittedName>
        <fullName evidence="1">Uncharacterized protein</fullName>
    </submittedName>
</protein>
<accession>A0A9D1JAX9</accession>
<reference evidence="1" key="2">
    <citation type="journal article" date="2021" name="PeerJ">
        <title>Extensive microbial diversity within the chicken gut microbiome revealed by metagenomics and culture.</title>
        <authorList>
            <person name="Gilroy R."/>
            <person name="Ravi A."/>
            <person name="Getino M."/>
            <person name="Pursley I."/>
            <person name="Horton D.L."/>
            <person name="Alikhan N.F."/>
            <person name="Baker D."/>
            <person name="Gharbi K."/>
            <person name="Hall N."/>
            <person name="Watson M."/>
            <person name="Adriaenssens E.M."/>
            <person name="Foster-Nyarko E."/>
            <person name="Jarju S."/>
            <person name="Secka A."/>
            <person name="Antonio M."/>
            <person name="Oren A."/>
            <person name="Chaudhuri R.R."/>
            <person name="La Ragione R."/>
            <person name="Hildebrand F."/>
            <person name="Pallen M.J."/>
        </authorList>
    </citation>
    <scope>NUCLEOTIDE SEQUENCE</scope>
    <source>
        <strain evidence="1">ChiSjej5B23-6657</strain>
    </source>
</reference>
<dbReference type="EMBL" id="DVHM01000103">
    <property type="protein sequence ID" value="HIR70940.1"/>
    <property type="molecule type" value="Genomic_DNA"/>
</dbReference>